<name>A0A199NUU0_9MICC</name>
<comment type="subcellular location">
    <subcellularLocation>
        <location evidence="7">Cytoplasm</location>
    </subcellularLocation>
</comment>
<organism evidence="8 9">
    <name type="scientific">Rothia kristinae</name>
    <dbReference type="NCBI Taxonomy" id="37923"/>
    <lineage>
        <taxon>Bacteria</taxon>
        <taxon>Bacillati</taxon>
        <taxon>Actinomycetota</taxon>
        <taxon>Actinomycetes</taxon>
        <taxon>Micrococcales</taxon>
        <taxon>Micrococcaceae</taxon>
        <taxon>Rothia</taxon>
    </lineage>
</organism>
<dbReference type="PANTHER" id="PTHR42684:SF17">
    <property type="entry name" value="ADENOSYLMETHIONINE-8-AMINO-7-OXONONANOATE AMINOTRANSFERASE"/>
    <property type="match status" value="1"/>
</dbReference>
<feature type="binding site" evidence="7">
    <location>
        <begin position="127"/>
        <end position="128"/>
    </location>
    <ligand>
        <name>pyridoxal 5'-phosphate</name>
        <dbReference type="ChEBI" id="CHEBI:597326"/>
    </ligand>
</feature>
<evidence type="ECO:0000256" key="5">
    <source>
        <dbReference type="ARBA" id="ARBA00022756"/>
    </source>
</evidence>
<comment type="cofactor">
    <cofactor evidence="1 7">
        <name>pyridoxal 5'-phosphate</name>
        <dbReference type="ChEBI" id="CHEBI:597326"/>
    </cofactor>
</comment>
<dbReference type="Pfam" id="PF00202">
    <property type="entry name" value="Aminotran_3"/>
    <property type="match status" value="1"/>
</dbReference>
<sequence length="477" mass="49427">MSPFPAGSSGPAGRSVLERDRTLLWHPYGSLEAGARYSVQGTEGPFVDLLAPGAERPQRVLDGMSSWWSVVHGYRNPVLDAALRAQIDRFSRVMFGGLTHAPAVELAERLVEVSPQGLDHVFLADSGSVSVEVALKLAVQYQRARGRERGRFLALRGAYHGDTTGAMCVCDPVGGMHADFASLLAPQVFAPQPPAPSGDAAADDAACAAWQAEVAELLDRHGAELAGIIVEPVFQGAGAMRAYLPRALRFLREAADRLDAVFITDEIATGFGRTGTAFACEQAGIVPDVMCVGKALTGGYLTLAALLCSGPVAEVISRSSYAALMHGPTFMANPLACAVAAASVDLLFGRVSPADDAAAAGAAAASAAPSNAAPSSAWYEAVPRLEAGLRAGLAPAASLEGVAEVSVTGGIGVVRTRGPVDVDACTRIAAEHGVWLRPFRDAIYTMPPYVSTEDGLARITAAMVAAAAAHDPAEEDA</sequence>
<reference evidence="8" key="1">
    <citation type="submission" date="2016-06" db="EMBL/GenBank/DDBJ databases">
        <title>Identification of putative biosynthetic pathways for the production of bioactive secondary metabolites by the marine actinomycete Kocuria kristinae RUTW2-3.</title>
        <authorList>
            <person name="Waterworth S.C."/>
            <person name="Walmsley T.A."/>
            <person name="Matongo T."/>
            <person name="Davies-Coleman M.T."/>
            <person name="Dorrington R.A."/>
        </authorList>
    </citation>
    <scope>NUCLEOTIDE SEQUENCE [LARGE SCALE GENOMIC DNA]</scope>
    <source>
        <strain evidence="8">RUTW2-3</strain>
    </source>
</reference>
<keyword evidence="9" id="KW-1185">Reference proteome</keyword>
<keyword evidence="6 7" id="KW-0663">Pyridoxal phosphate</keyword>
<keyword evidence="7" id="KW-0963">Cytoplasm</keyword>
<evidence type="ECO:0000256" key="6">
    <source>
        <dbReference type="ARBA" id="ARBA00022898"/>
    </source>
</evidence>
<feature type="binding site" evidence="7">
    <location>
        <position position="327"/>
    </location>
    <ligand>
        <name>substrate</name>
    </ligand>
</feature>
<dbReference type="Proteomes" id="UP000053171">
    <property type="component" value="Unassembled WGS sequence"/>
</dbReference>
<comment type="pathway">
    <text evidence="7">Cofactor biosynthesis; biotin biosynthesis; 7,8-diaminononanoate from 8-amino-7-oxononanoate (SAM route): step 1/1.</text>
</comment>
<comment type="catalytic activity">
    <reaction evidence="7">
        <text>(8S)-8-amino-7-oxononanoate + S-adenosyl-L-methionine = S-adenosyl-4-methylsulfanyl-2-oxobutanoate + (7R,8S)-7,8-diammoniononanoate</text>
        <dbReference type="Rhea" id="RHEA:16861"/>
        <dbReference type="ChEBI" id="CHEBI:16490"/>
        <dbReference type="ChEBI" id="CHEBI:59789"/>
        <dbReference type="ChEBI" id="CHEBI:149468"/>
        <dbReference type="ChEBI" id="CHEBI:149469"/>
        <dbReference type="EC" id="2.6.1.62"/>
    </reaction>
</comment>
<feature type="binding site" evidence="7">
    <location>
        <begin position="328"/>
        <end position="329"/>
    </location>
    <ligand>
        <name>pyridoxal 5'-phosphate</name>
        <dbReference type="ChEBI" id="CHEBI:597326"/>
    </ligand>
</feature>
<dbReference type="InterPro" id="IPR015421">
    <property type="entry name" value="PyrdxlP-dep_Trfase_major"/>
</dbReference>
<keyword evidence="2 7" id="KW-0032">Aminotransferase</keyword>
<dbReference type="EMBL" id="LJBJ02000003">
    <property type="protein sequence ID" value="OAX52590.1"/>
    <property type="molecule type" value="Genomic_DNA"/>
</dbReference>
<feature type="site" description="Participates in the substrate recognition with KAPA and in a stacking interaction with the adenine ring of SAM" evidence="7">
    <location>
        <position position="28"/>
    </location>
</feature>
<evidence type="ECO:0000256" key="1">
    <source>
        <dbReference type="ARBA" id="ARBA00001933"/>
    </source>
</evidence>
<accession>A0A199NUU0</accession>
<dbReference type="Gene3D" id="3.40.640.10">
    <property type="entry name" value="Type I PLP-dependent aspartate aminotransferase-like (Major domain)"/>
    <property type="match status" value="1"/>
</dbReference>
<dbReference type="PANTHER" id="PTHR42684">
    <property type="entry name" value="ADENOSYLMETHIONINE-8-AMINO-7-OXONONANOATE AMINOTRANSFERASE"/>
    <property type="match status" value="1"/>
</dbReference>
<dbReference type="EC" id="2.6.1.62" evidence="7"/>
<feature type="binding site" evidence="7">
    <location>
        <position position="437"/>
    </location>
    <ligand>
        <name>substrate</name>
    </ligand>
</feature>
<dbReference type="SUPFAM" id="SSF53383">
    <property type="entry name" value="PLP-dependent transferases"/>
    <property type="match status" value="1"/>
</dbReference>
<comment type="function">
    <text evidence="7">Catalyzes the transfer of the alpha-amino group from S-adenosyl-L-methionine (SAM) to 7-keto-8-aminopelargonic acid (KAPA) to form 7,8-diaminopelargonic acid (DAPA). It is the only aminotransferase known to utilize SAM as an amino donor.</text>
</comment>
<dbReference type="RefSeq" id="WP_064725022.1">
    <property type="nucleotide sequence ID" value="NZ_LJBJ02000003.1"/>
</dbReference>
<keyword evidence="5 7" id="KW-0093">Biotin biosynthesis</keyword>
<dbReference type="GO" id="GO:0009102">
    <property type="term" value="P:biotin biosynthetic process"/>
    <property type="evidence" value="ECO:0007669"/>
    <property type="project" value="UniProtKB-UniRule"/>
</dbReference>
<evidence type="ECO:0000256" key="2">
    <source>
        <dbReference type="ARBA" id="ARBA00022576"/>
    </source>
</evidence>
<dbReference type="InterPro" id="IPR015422">
    <property type="entry name" value="PyrdxlP-dep_Trfase_small"/>
</dbReference>
<dbReference type="NCBIfam" id="TIGR00508">
    <property type="entry name" value="bioA"/>
    <property type="match status" value="1"/>
</dbReference>
<evidence type="ECO:0000256" key="7">
    <source>
        <dbReference type="HAMAP-Rule" id="MF_00834"/>
    </source>
</evidence>
<evidence type="ECO:0000313" key="8">
    <source>
        <dbReference type="EMBL" id="OAX52590.1"/>
    </source>
</evidence>
<comment type="subunit">
    <text evidence="7">Homodimer.</text>
</comment>
<dbReference type="PROSITE" id="PS00600">
    <property type="entry name" value="AA_TRANSFER_CLASS_3"/>
    <property type="match status" value="1"/>
</dbReference>
<evidence type="ECO:0000313" key="9">
    <source>
        <dbReference type="Proteomes" id="UP000053171"/>
    </source>
</evidence>
<comment type="caution">
    <text evidence="8">The sequence shown here is derived from an EMBL/GenBank/DDBJ whole genome shotgun (WGS) entry which is preliminary data.</text>
</comment>
<dbReference type="GO" id="GO:0030170">
    <property type="term" value="F:pyridoxal phosphate binding"/>
    <property type="evidence" value="ECO:0007669"/>
    <property type="project" value="UniProtKB-UniRule"/>
</dbReference>
<feature type="binding site" evidence="7">
    <location>
        <position position="67"/>
    </location>
    <ligand>
        <name>substrate</name>
    </ligand>
</feature>
<dbReference type="InterPro" id="IPR005815">
    <property type="entry name" value="BioA"/>
</dbReference>
<evidence type="ECO:0000256" key="3">
    <source>
        <dbReference type="ARBA" id="ARBA00022679"/>
    </source>
</evidence>
<dbReference type="InterPro" id="IPR049704">
    <property type="entry name" value="Aminotrans_3_PPA_site"/>
</dbReference>
<dbReference type="GO" id="GO:0004015">
    <property type="term" value="F:adenosylmethionine-8-amino-7-oxononanoate transaminase activity"/>
    <property type="evidence" value="ECO:0007669"/>
    <property type="project" value="UniProtKB-UniRule"/>
</dbReference>
<dbReference type="Gene3D" id="3.90.1150.10">
    <property type="entry name" value="Aspartate Aminotransferase, domain 1"/>
    <property type="match status" value="1"/>
</dbReference>
<proteinExistence type="inferred from homology"/>
<feature type="binding site" evidence="7">
    <location>
        <position position="294"/>
    </location>
    <ligand>
        <name>substrate</name>
    </ligand>
</feature>
<evidence type="ECO:0000256" key="4">
    <source>
        <dbReference type="ARBA" id="ARBA00022691"/>
    </source>
</evidence>
<dbReference type="HAMAP" id="MF_00834">
    <property type="entry name" value="BioA"/>
    <property type="match status" value="1"/>
</dbReference>
<feature type="binding site" evidence="7">
    <location>
        <position position="265"/>
    </location>
    <ligand>
        <name>pyridoxal 5'-phosphate</name>
        <dbReference type="ChEBI" id="CHEBI:597326"/>
    </ligand>
</feature>
<dbReference type="UniPathway" id="UPA00078">
    <property type="reaction ID" value="UER00160"/>
</dbReference>
<feature type="modified residue" description="N6-(pyridoxal phosphate)lysine" evidence="7">
    <location>
        <position position="294"/>
    </location>
</feature>
<keyword evidence="3 7" id="KW-0808">Transferase</keyword>
<protein>
    <recommendedName>
        <fullName evidence="7">Adenosylmethionine-8-amino-7-oxononanoate aminotransferase</fullName>
        <ecNumber evidence="7">2.6.1.62</ecNumber>
    </recommendedName>
    <alternativeName>
        <fullName evidence="7">7,8-diamino-pelargonic acid aminotransferase</fullName>
        <shortName evidence="7">DAPA AT</shortName>
        <shortName evidence="7">DAPA aminotransferase</shortName>
    </alternativeName>
    <alternativeName>
        <fullName evidence="7">7,8-diaminononanoate synthase</fullName>
        <shortName evidence="7">DANS</shortName>
    </alternativeName>
    <alternativeName>
        <fullName evidence="7">Diaminopelargonic acid synthase</fullName>
    </alternativeName>
</protein>
<keyword evidence="4 7" id="KW-0949">S-adenosyl-L-methionine</keyword>
<dbReference type="AlphaFoldDB" id="A0A199NUU0"/>
<dbReference type="InterPro" id="IPR005814">
    <property type="entry name" value="Aminotrans_3"/>
</dbReference>
<dbReference type="InterPro" id="IPR015424">
    <property type="entry name" value="PyrdxlP-dep_Trfase"/>
</dbReference>
<feature type="binding site" evidence="7">
    <location>
        <position position="159"/>
    </location>
    <ligand>
        <name>substrate</name>
    </ligand>
</feature>
<gene>
    <name evidence="7" type="primary">bioA</name>
    <name evidence="8" type="ORF">AN277_0202675</name>
</gene>
<comment type="similarity">
    <text evidence="7">Belongs to the class-III pyridoxal-phosphate-dependent aminotransferase family. BioA subfamily.</text>
</comment>
<dbReference type="CDD" id="cd00610">
    <property type="entry name" value="OAT_like"/>
    <property type="match status" value="1"/>
</dbReference>
<dbReference type="GO" id="GO:0005737">
    <property type="term" value="C:cytoplasm"/>
    <property type="evidence" value="ECO:0007669"/>
    <property type="project" value="UniProtKB-SubCell"/>
</dbReference>